<dbReference type="RefSeq" id="WP_159964213.1">
    <property type="nucleotide sequence ID" value="NZ_APKE01000010.1"/>
</dbReference>
<sequence length="249" mass="25842">MAFGRRHVVFLGGAAALVAGFQLAPRLAPVGDLEFTPHPTLPDFRRLGAGGTSAAGFDLLTGGLTDAQSPARPAIAPQDICAALFGDAPVAAGMVPIAYFTDYFCPYCRVLGELLLTMAREDPRIRLTLHETPILGPGSEAAARAALAAGLQGAQRAAHERLRVTPFIPTAAYLRELAAELDLDAERLLADRDAPEVDAALGRSAALFGAFGFVGTPGLVVGRTAVNGEIGAPLLRKLVEAEAALPPPC</sequence>
<evidence type="ECO:0000313" key="3">
    <source>
        <dbReference type="Proteomes" id="UP000698242"/>
    </source>
</evidence>
<dbReference type="Gene3D" id="3.40.30.10">
    <property type="entry name" value="Glutaredoxin"/>
    <property type="match status" value="1"/>
</dbReference>
<evidence type="ECO:0000259" key="1">
    <source>
        <dbReference type="Pfam" id="PF01323"/>
    </source>
</evidence>
<feature type="domain" description="DSBA-like thioredoxin" evidence="1">
    <location>
        <begin position="97"/>
        <end position="236"/>
    </location>
</feature>
<dbReference type="InterPro" id="IPR001853">
    <property type="entry name" value="DSBA-like_thioredoxin_dom"/>
</dbReference>
<protein>
    <submittedName>
        <fullName evidence="2">Outer membrane protein</fullName>
    </submittedName>
</protein>
<dbReference type="GO" id="GO:0016491">
    <property type="term" value="F:oxidoreductase activity"/>
    <property type="evidence" value="ECO:0007669"/>
    <property type="project" value="InterPro"/>
</dbReference>
<comment type="caution">
    <text evidence="2">The sequence shown here is derived from an EMBL/GenBank/DDBJ whole genome shotgun (WGS) entry which is preliminary data.</text>
</comment>
<reference evidence="2" key="1">
    <citation type="submission" date="2013-03" db="EMBL/GenBank/DDBJ databases">
        <title>Genome Sequence of the Profundibacterium mesophilum strain KAUST100406-0324T from Red Sea, a novel genus in the family Rhodobacteraceae.</title>
        <authorList>
            <person name="Essack M."/>
            <person name="Alam I."/>
            <person name="Lafi F."/>
            <person name="Alawi W."/>
            <person name="Kamanu F."/>
            <person name="Al-Suwailem A."/>
            <person name="Lee O.O."/>
            <person name="Xu Y."/>
            <person name="Bajic V."/>
            <person name="Qian P.-Y."/>
            <person name="Archer J."/>
        </authorList>
    </citation>
    <scope>NUCLEOTIDE SEQUENCE</scope>
    <source>
        <strain evidence="2">KAUST100406-0324</strain>
    </source>
</reference>
<dbReference type="OrthoDB" id="9780147at2"/>
<dbReference type="Pfam" id="PF01323">
    <property type="entry name" value="DSBA"/>
    <property type="match status" value="1"/>
</dbReference>
<dbReference type="InterPro" id="IPR036249">
    <property type="entry name" value="Thioredoxin-like_sf"/>
</dbReference>
<evidence type="ECO:0000313" key="2">
    <source>
        <dbReference type="EMBL" id="KAF0677003.1"/>
    </source>
</evidence>
<dbReference type="AlphaFoldDB" id="A0A921P0L6"/>
<dbReference type="Proteomes" id="UP000698242">
    <property type="component" value="Unassembled WGS sequence"/>
</dbReference>
<dbReference type="SUPFAM" id="SSF52833">
    <property type="entry name" value="Thioredoxin-like"/>
    <property type="match status" value="1"/>
</dbReference>
<organism evidence="2 3">
    <name type="scientific">Profundibacterium mesophilum KAUST100406-0324</name>
    <dbReference type="NCBI Taxonomy" id="1037889"/>
    <lineage>
        <taxon>Bacteria</taxon>
        <taxon>Pseudomonadati</taxon>
        <taxon>Pseudomonadota</taxon>
        <taxon>Alphaproteobacteria</taxon>
        <taxon>Rhodobacterales</taxon>
        <taxon>Roseobacteraceae</taxon>
        <taxon>Profundibacterium</taxon>
    </lineage>
</organism>
<proteinExistence type="predicted"/>
<dbReference type="EMBL" id="APKE01000010">
    <property type="protein sequence ID" value="KAF0677003.1"/>
    <property type="molecule type" value="Genomic_DNA"/>
</dbReference>
<keyword evidence="3" id="KW-1185">Reference proteome</keyword>
<accession>A0A921P0L6</accession>
<name>A0A921P0L6_9RHOB</name>
<gene>
    <name evidence="2" type="ORF">PMES_00800</name>
</gene>